<sequence length="75" mass="8033">MKVTYDPEADVLCVHLRDRAPVDAVEEPDGIIVSYGDDGEPVSVEFLDAAERGLTSAEEVSVTVQAAVPQFSTPQ</sequence>
<reference evidence="1" key="1">
    <citation type="submission" date="2022-08" db="EMBL/GenBank/DDBJ databases">
        <title>Genomic Encyclopedia of Type Strains, Phase V (KMG-V): Genome sequencing to study the core and pangenomes of soil and plant-associated prokaryotes.</title>
        <authorList>
            <person name="Whitman W."/>
        </authorList>
    </citation>
    <scope>NUCLEOTIDE SEQUENCE</scope>
    <source>
        <strain evidence="1">SP2017</strain>
    </source>
</reference>
<gene>
    <name evidence="1" type="ORF">GGP83_003144</name>
</gene>
<name>A0A9X2UB10_9BACT</name>
<dbReference type="InterPro" id="IPR019270">
    <property type="entry name" value="DUF2283"/>
</dbReference>
<evidence type="ECO:0000313" key="1">
    <source>
        <dbReference type="EMBL" id="MCS3953169.1"/>
    </source>
</evidence>
<evidence type="ECO:0000313" key="2">
    <source>
        <dbReference type="Proteomes" id="UP001155010"/>
    </source>
</evidence>
<organism evidence="1 2">
    <name type="scientific">Salinibacter ruber</name>
    <dbReference type="NCBI Taxonomy" id="146919"/>
    <lineage>
        <taxon>Bacteria</taxon>
        <taxon>Pseudomonadati</taxon>
        <taxon>Rhodothermota</taxon>
        <taxon>Rhodothermia</taxon>
        <taxon>Rhodothermales</taxon>
        <taxon>Salinibacteraceae</taxon>
        <taxon>Salinibacter</taxon>
    </lineage>
</organism>
<dbReference type="EMBL" id="JANUBB010000018">
    <property type="protein sequence ID" value="MCS3953169.1"/>
    <property type="molecule type" value="Genomic_DNA"/>
</dbReference>
<protein>
    <submittedName>
        <fullName evidence="1">Uncharacterized protein YuzE</fullName>
    </submittedName>
</protein>
<dbReference type="Proteomes" id="UP001155010">
    <property type="component" value="Unassembled WGS sequence"/>
</dbReference>
<dbReference type="Pfam" id="PF10049">
    <property type="entry name" value="DUF2283"/>
    <property type="match status" value="1"/>
</dbReference>
<comment type="caution">
    <text evidence="1">The sequence shown here is derived from an EMBL/GenBank/DDBJ whole genome shotgun (WGS) entry which is preliminary data.</text>
</comment>
<dbReference type="RefSeq" id="WP_259082495.1">
    <property type="nucleotide sequence ID" value="NZ_JANUBB010000018.1"/>
</dbReference>
<dbReference type="AlphaFoldDB" id="A0A9X2UB10"/>
<accession>A0A9X2UB10</accession>
<proteinExistence type="predicted"/>